<evidence type="ECO:0000313" key="1">
    <source>
        <dbReference type="EMBL" id="AEH79204.1"/>
    </source>
</evidence>
<dbReference type="PATRIC" id="fig|707241.3.peg.2034"/>
<dbReference type="Proteomes" id="UP000009045">
    <property type="component" value="Chromosome"/>
</dbReference>
<dbReference type="EMBL" id="CP001830">
    <property type="protein sequence ID" value="AEH79204.1"/>
    <property type="molecule type" value="Genomic_DNA"/>
</dbReference>
<organism evidence="1 2">
    <name type="scientific">Sinorhizobium meliloti (strain SM11)</name>
    <dbReference type="NCBI Taxonomy" id="707241"/>
    <lineage>
        <taxon>Bacteria</taxon>
        <taxon>Pseudomonadati</taxon>
        <taxon>Pseudomonadota</taxon>
        <taxon>Alphaproteobacteria</taxon>
        <taxon>Hyphomicrobiales</taxon>
        <taxon>Rhizobiaceae</taxon>
        <taxon>Sinorhizobium/Ensifer group</taxon>
        <taxon>Sinorhizobium</taxon>
    </lineage>
</organism>
<sequence length="226" mass="26212">MFSRKTLHDEYAKTIAEIDEGQRREPQHDVPLVPQSSWGTVDTVDQFAFHEFAWLGATLDWSTEDEWSFEETSDTMRRASYLDSPNHGRRWIVYYNRLRLGWVEVSAAPLKLLGTVDDYRASPQARVDMELSLMRFIPTGAAFSILYQTSFFMQSTEGGYDAARERARVAADSAMTWYMWDVMRAGDQYVPDLQFSAEGSYAVFRETVARWKETGFSPFERKRHPV</sequence>
<gene>
    <name evidence="1" type="ordered locus">SM11_chr1937</name>
</gene>
<dbReference type="KEGG" id="smx:SM11_chr1937"/>
<dbReference type="HOGENOM" id="CLU_1224076_0_0_5"/>
<name>F7X057_SINMM</name>
<reference evidence="1 2" key="1">
    <citation type="journal article" date="2011" name="J. Biotechnol.">
        <title>The complete genome sequence of the dominant Sinorhizobium meliloti field isolate SM11 extends the S. meliloti pan-genome.</title>
        <authorList>
            <person name="Schneiker-Bekel S."/>
            <person name="Wibberg D."/>
            <person name="Bekel T."/>
            <person name="Blom J."/>
            <person name="Linke B."/>
            <person name="Neuweger H."/>
            <person name="Stiens M."/>
            <person name="Vorholter F.J."/>
            <person name="Weidner S."/>
            <person name="Goesmann A."/>
            <person name="Puhler A."/>
            <person name="Schluter A."/>
        </authorList>
    </citation>
    <scope>NUCLEOTIDE SEQUENCE [LARGE SCALE GENOMIC DNA]</scope>
    <source>
        <strain evidence="1 2">SM11</strain>
    </source>
</reference>
<protein>
    <submittedName>
        <fullName evidence="1">Uncharacterized protein</fullName>
    </submittedName>
</protein>
<dbReference type="RefSeq" id="WP_014529638.1">
    <property type="nucleotide sequence ID" value="NC_017325.1"/>
</dbReference>
<proteinExistence type="predicted"/>
<evidence type="ECO:0000313" key="2">
    <source>
        <dbReference type="Proteomes" id="UP000009045"/>
    </source>
</evidence>
<dbReference type="AlphaFoldDB" id="F7X057"/>
<accession>F7X057</accession>